<keyword evidence="2" id="KW-1185">Reference proteome</keyword>
<dbReference type="STRING" id="1302687.SAMN05444267_101180"/>
<accession>A0A1M6XPL1</accession>
<evidence type="ECO:0000313" key="2">
    <source>
        <dbReference type="Proteomes" id="UP000184364"/>
    </source>
</evidence>
<dbReference type="Proteomes" id="UP000184364">
    <property type="component" value="Unassembled WGS sequence"/>
</dbReference>
<protein>
    <submittedName>
        <fullName evidence="1">Uncharacterized protein</fullName>
    </submittedName>
</protein>
<sequence>MMQKDKNPIFPNVAQTTTWKLGLFFSLFLLLTSNSVFAFSDKFSSGNGVDSFAISSADQTSETGIHIVEGAMVYGIDNFSQPLKSPSSSTSKPDKKFGKKKLKVIARKKTEALIENKISNPEITVYVSKHPSDSFFQGSNDYIKVGTITTDNTFKFVELIKTYDVVIPILYNKKFYYIYSFPFIKSITDRYSFTRPPPGT</sequence>
<dbReference type="AlphaFoldDB" id="A0A1M6XPL1"/>
<gene>
    <name evidence="1" type="ORF">SAMN05444267_101180</name>
</gene>
<reference evidence="2" key="1">
    <citation type="submission" date="2016-11" db="EMBL/GenBank/DDBJ databases">
        <authorList>
            <person name="Varghese N."/>
            <person name="Submissions S."/>
        </authorList>
    </citation>
    <scope>NUCLEOTIDE SEQUENCE [LARGE SCALE GENOMIC DNA]</scope>
    <source>
        <strain evidence="2">DSM 26899</strain>
    </source>
</reference>
<name>A0A1M6XPL1_9FLAO</name>
<evidence type="ECO:0000313" key="1">
    <source>
        <dbReference type="EMBL" id="SHL07911.1"/>
    </source>
</evidence>
<dbReference type="EMBL" id="FRAV01000011">
    <property type="protein sequence ID" value="SHL07911.1"/>
    <property type="molecule type" value="Genomic_DNA"/>
</dbReference>
<proteinExistence type="predicted"/>
<organism evidence="1 2">
    <name type="scientific">Chryseobacterium polytrichastri</name>
    <dbReference type="NCBI Taxonomy" id="1302687"/>
    <lineage>
        <taxon>Bacteria</taxon>
        <taxon>Pseudomonadati</taxon>
        <taxon>Bacteroidota</taxon>
        <taxon>Flavobacteriia</taxon>
        <taxon>Flavobacteriales</taxon>
        <taxon>Weeksellaceae</taxon>
        <taxon>Chryseobacterium group</taxon>
        <taxon>Chryseobacterium</taxon>
    </lineage>
</organism>